<feature type="compositionally biased region" description="Acidic residues" evidence="2">
    <location>
        <begin position="331"/>
        <end position="341"/>
    </location>
</feature>
<organism evidence="4 5">
    <name type="scientific">Peromyscus maniculatus bairdii</name>
    <name type="common">Prairie deer mouse</name>
    <dbReference type="NCBI Taxonomy" id="230844"/>
    <lineage>
        <taxon>Eukaryota</taxon>
        <taxon>Metazoa</taxon>
        <taxon>Chordata</taxon>
        <taxon>Craniata</taxon>
        <taxon>Vertebrata</taxon>
        <taxon>Euteleostomi</taxon>
        <taxon>Mammalia</taxon>
        <taxon>Eutheria</taxon>
        <taxon>Euarchontoglires</taxon>
        <taxon>Glires</taxon>
        <taxon>Rodentia</taxon>
        <taxon>Myomorpha</taxon>
        <taxon>Muroidea</taxon>
        <taxon>Cricetidae</taxon>
        <taxon>Neotominae</taxon>
        <taxon>Peromyscus</taxon>
    </lineage>
</organism>
<name>A0A8C8U0E1_PERMB</name>
<feature type="domain" description="DUF4042" evidence="3">
    <location>
        <begin position="421"/>
        <end position="602"/>
    </location>
</feature>
<dbReference type="InterPro" id="IPR025283">
    <property type="entry name" value="DUF4042"/>
</dbReference>
<dbReference type="Gene3D" id="1.25.10.10">
    <property type="entry name" value="Leucine-rich Repeat Variant"/>
    <property type="match status" value="3"/>
</dbReference>
<dbReference type="InterPro" id="IPR052107">
    <property type="entry name" value="HEAT6"/>
</dbReference>
<evidence type="ECO:0000313" key="5">
    <source>
        <dbReference type="Proteomes" id="UP000694547"/>
    </source>
</evidence>
<feature type="region of interest" description="Disordered" evidence="2">
    <location>
        <begin position="294"/>
        <end position="384"/>
    </location>
</feature>
<evidence type="ECO:0000259" key="3">
    <source>
        <dbReference type="Pfam" id="PF13251"/>
    </source>
</evidence>
<evidence type="ECO:0000256" key="1">
    <source>
        <dbReference type="ARBA" id="ARBA00015263"/>
    </source>
</evidence>
<dbReference type="PANTHER" id="PTHR13366">
    <property type="entry name" value="MALARIA ANTIGEN-RELATED"/>
    <property type="match status" value="1"/>
</dbReference>
<protein>
    <recommendedName>
        <fullName evidence="1">HEAT repeat-containing protein 6</fullName>
    </recommendedName>
</protein>
<feature type="compositionally biased region" description="Polar residues" evidence="2">
    <location>
        <begin position="362"/>
        <end position="372"/>
    </location>
</feature>
<dbReference type="GeneTree" id="ENSGT00390000016675"/>
<dbReference type="InterPro" id="IPR011989">
    <property type="entry name" value="ARM-like"/>
</dbReference>
<dbReference type="Proteomes" id="UP000694547">
    <property type="component" value="Chromosome 8"/>
</dbReference>
<dbReference type="AlphaFoldDB" id="A0A8C8U0E1"/>
<dbReference type="PANTHER" id="PTHR13366:SF0">
    <property type="entry name" value="HEAT REPEAT-CONTAINING PROTEIN 6"/>
    <property type="match status" value="1"/>
</dbReference>
<dbReference type="Pfam" id="PF13251">
    <property type="entry name" value="DUF4042"/>
    <property type="match status" value="1"/>
</dbReference>
<reference evidence="4" key="2">
    <citation type="submission" date="2025-08" db="UniProtKB">
        <authorList>
            <consortium name="Ensembl"/>
        </authorList>
    </citation>
    <scope>IDENTIFICATION</scope>
</reference>
<dbReference type="InterPro" id="IPR016024">
    <property type="entry name" value="ARM-type_fold"/>
</dbReference>
<dbReference type="Ensembl" id="ENSPEMT00000031417.2">
    <property type="protein sequence ID" value="ENSPEMP00000027011.2"/>
    <property type="gene ID" value="ENSPEMG00000022934.2"/>
</dbReference>
<sequence length="1180" mass="128673">MAAVQVASSLPCGQPREARRELSPGRDDGFRRLSARLRALQPDDSTASRMEIHLLLDQLISENYGEGGGVAPEDVSALLVRACQLVPLNQNHLVSKVSQLIHLLLNRLQVVVDEQNLDFLLTYTISAIQQCSSWTHMEILQALAALVYCNGSKCQKYLPDLLGKSGLLMKLSDSTYSDPEVRRAAVHCMANLCLSVPGQPYLEESYQNVCFQAFLTILQSPKSSDMDDITFCMLLQNALKGVQSLLNGGKMRMTQTEHLGALLAVLKKAMFHGLPGLNIEMPVVLYPTPLPQYDGRSPVRPQQPEPSAARPSANKKKKHKVKPKKTQQGEKEEEEEEESSSEVEAAPGLSTGRVNACGENAWCSSPRGSQSLPVDGGRATGREQVSWPFASSSWKRVSSSESDYSDSEGGMQGKMRSYQAKVRQGALACFLSTVKSIEKRVLYGYWSAFVPDTPELGSPQSLSLMTLTLKDPSPKTRACALQVLSAILEGSKQFLSVAEDTTDHKMAFTPFSVTIASSIRELHRCLLLALVAESSSQTLTQIIKCLANLVSNAPYNRLKLSLLTKVWNHIKPYIRHKDVNVRVSSLTLLGAIVSTHAPLPEVQLLLQQPCSSGLSSSHAATPHLSTPDCWKKAPAGPSLEEASSVSSPRASSEPCWLIRLCISTVVLPREDSCSGSDAGSAPGSTYEPSPMRLEALQVLAHLARGYFSMAQLYLMELGEVICKCMGEANPSIQLHGVKLLEELSTGLIQQYKPDSSVAPEQRVPVYVVVKFWTAMLNGPLPRALQNSEHPTLQASACDALSSILPEAFSSLPNDKQILCITMLLGLNDSKNHLVKAATSRALGVYVLFPCLRQDVIFVADTANAVLMSLRDKSLNVRAKAAWSLGNLTDTLIINMDSPDPSFQDEFSGLLLLKMLQSAIQASTDKDKVKSNAVRALGNLLHFLQPSHMERPGFAEIIEESIQTLISTVVNEAAMKVRWNACYAMGNVFKNPALPLGSAPWTSQAYKALTSVVMSCKNFKVRIRSAAALSIPSQRAQYGSLEQFAQIWKALVTALQKSEDTTDFLEFKYCASLRTHICQALVHLLSLASASDLPCILETLELNGEMIRSYILQFLKSGAGGDDPGAVHTPQERDQMVRVALKYIRRVQALPGDTAKGAIVAFLEDILAVHCDSSGQGTPDQ</sequence>
<feature type="compositionally biased region" description="Basic residues" evidence="2">
    <location>
        <begin position="313"/>
        <end position="325"/>
    </location>
</feature>
<evidence type="ECO:0000256" key="2">
    <source>
        <dbReference type="SAM" id="MobiDB-lite"/>
    </source>
</evidence>
<proteinExistence type="predicted"/>
<evidence type="ECO:0000313" key="4">
    <source>
        <dbReference type="Ensembl" id="ENSPEMP00000027011.2"/>
    </source>
</evidence>
<gene>
    <name evidence="4" type="primary">Heatr6</name>
</gene>
<reference evidence="4" key="3">
    <citation type="submission" date="2025-09" db="UniProtKB">
        <authorList>
            <consortium name="Ensembl"/>
        </authorList>
    </citation>
    <scope>IDENTIFICATION</scope>
</reference>
<reference evidence="4 5" key="1">
    <citation type="submission" date="2018-10" db="EMBL/GenBank/DDBJ databases">
        <title>Improved assembly of the deer mouse Peromyscus maniculatus genome.</title>
        <authorList>
            <person name="Lassance J.-M."/>
            <person name="Hoekstra H.E."/>
        </authorList>
    </citation>
    <scope>NUCLEOTIDE SEQUENCE [LARGE SCALE GENOMIC DNA]</scope>
</reference>
<accession>A0A8C8U0E1</accession>
<dbReference type="SUPFAM" id="SSF48371">
    <property type="entry name" value="ARM repeat"/>
    <property type="match status" value="2"/>
</dbReference>
<keyword evidence="5" id="KW-1185">Reference proteome</keyword>